<dbReference type="Proteomes" id="UP000233375">
    <property type="component" value="Unassembled WGS sequence"/>
</dbReference>
<evidence type="ECO:0000313" key="2">
    <source>
        <dbReference type="EMBL" id="PKG23093.1"/>
    </source>
</evidence>
<reference evidence="2 3" key="1">
    <citation type="journal article" date="2003" name="Int. J. Syst. Evol. Microbiol.">
        <title>Bacillus nealsonii sp. nov., isolated from a spacecraft-assembly facility, whose spores are gamma-radiation resistant.</title>
        <authorList>
            <person name="Venkateswaran K."/>
            <person name="Kempf M."/>
            <person name="Chen F."/>
            <person name="Satomi M."/>
            <person name="Nicholson W."/>
            <person name="Kern R."/>
        </authorList>
    </citation>
    <scope>NUCLEOTIDE SEQUENCE [LARGE SCALE GENOMIC DNA]</scope>
    <source>
        <strain evidence="2 3">FO-92</strain>
    </source>
</reference>
<accession>A0A2N0Z0S8</accession>
<evidence type="ECO:0000313" key="3">
    <source>
        <dbReference type="Proteomes" id="UP000233375"/>
    </source>
</evidence>
<dbReference type="AlphaFoldDB" id="A0A2N0Z0S8"/>
<sequence length="75" mass="8550">MRDACGINGTGETYAEEGHFPPCGKRASWNGNQPILNLNLSSFPHKFRKKGRTANKKGRRKKTRRHERQGESKIL</sequence>
<proteinExistence type="predicted"/>
<name>A0A2N0Z0S8_9BACI</name>
<feature type="region of interest" description="Disordered" evidence="1">
    <location>
        <begin position="43"/>
        <end position="75"/>
    </location>
</feature>
<comment type="caution">
    <text evidence="2">The sequence shown here is derived from an EMBL/GenBank/DDBJ whole genome shotgun (WGS) entry which is preliminary data.</text>
</comment>
<keyword evidence="3" id="KW-1185">Reference proteome</keyword>
<feature type="compositionally biased region" description="Basic residues" evidence="1">
    <location>
        <begin position="45"/>
        <end position="67"/>
    </location>
</feature>
<organism evidence="2 3">
    <name type="scientific">Niallia nealsonii</name>
    <dbReference type="NCBI Taxonomy" id="115979"/>
    <lineage>
        <taxon>Bacteria</taxon>
        <taxon>Bacillati</taxon>
        <taxon>Bacillota</taxon>
        <taxon>Bacilli</taxon>
        <taxon>Bacillales</taxon>
        <taxon>Bacillaceae</taxon>
        <taxon>Niallia</taxon>
    </lineage>
</organism>
<dbReference type="EMBL" id="PISE01000029">
    <property type="protein sequence ID" value="PKG23093.1"/>
    <property type="molecule type" value="Genomic_DNA"/>
</dbReference>
<protein>
    <submittedName>
        <fullName evidence="2">Uncharacterized protein</fullName>
    </submittedName>
</protein>
<gene>
    <name evidence="2" type="ORF">CWS01_13540</name>
</gene>
<evidence type="ECO:0000256" key="1">
    <source>
        <dbReference type="SAM" id="MobiDB-lite"/>
    </source>
</evidence>